<dbReference type="VEuPathDB" id="FungiDB:H257_16992"/>
<comment type="caution">
    <text evidence="1">The sequence shown here is derived from an EMBL/GenBank/DDBJ whole genome shotgun (WGS) entry which is preliminary data.</text>
</comment>
<organism evidence="1 4">
    <name type="scientific">Aphanomyces astaci</name>
    <name type="common">Crayfish plague agent</name>
    <dbReference type="NCBI Taxonomy" id="112090"/>
    <lineage>
        <taxon>Eukaryota</taxon>
        <taxon>Sar</taxon>
        <taxon>Stramenopiles</taxon>
        <taxon>Oomycota</taxon>
        <taxon>Saprolegniomycetes</taxon>
        <taxon>Saprolegniales</taxon>
        <taxon>Verrucalvaceae</taxon>
        <taxon>Aphanomyces</taxon>
    </lineage>
</organism>
<name>A0A397AKP6_APHAT</name>
<gene>
    <name evidence="1" type="ORF">DYB25_013087</name>
    <name evidence="2" type="ORF">DYB31_008904</name>
</gene>
<proteinExistence type="predicted"/>
<sequence length="300" mass="33680">MGSCALLIKPLYTCELCIDRGLRRAELFHSQFKALKMAEAAKAECLSRFPNALKRSPASYFKPKSGRQRDVDTVYGQSCPFYHGFAGRLTRSGFIYDDDEFQMPFDVSSQQVVDDDSALEHAAEEHVRDWRQLQDALEMVARLEPVCATGQEAMAWARWTVIPVLLYADRLINETTWTAYEFNALLAPKNPHDNGDVKPRVKDCVGMTYTTGEHWDYIYKGHDGVCVCETCEGGGGGKEEECKVLWTPLMQAFSDLGVQDVHWVSQWTDHPGFVGGLVPGGGYLCGVFVAFDGYYWTDPV</sequence>
<protein>
    <submittedName>
        <fullName evidence="1">Uncharacterized protein</fullName>
    </submittedName>
</protein>
<dbReference type="EMBL" id="QUTA01007667">
    <property type="protein sequence ID" value="RHY06227.1"/>
    <property type="molecule type" value="Genomic_DNA"/>
</dbReference>
<evidence type="ECO:0000313" key="1">
    <source>
        <dbReference type="EMBL" id="RHY06227.1"/>
    </source>
</evidence>
<dbReference type="Proteomes" id="UP000266196">
    <property type="component" value="Unassembled WGS sequence"/>
</dbReference>
<accession>A0A397AKP6</accession>
<evidence type="ECO:0000313" key="2">
    <source>
        <dbReference type="EMBL" id="RHY86289.1"/>
    </source>
</evidence>
<dbReference type="EMBL" id="QUTE01019796">
    <property type="protein sequence ID" value="RHY86289.1"/>
    <property type="molecule type" value="Genomic_DNA"/>
</dbReference>
<dbReference type="Proteomes" id="UP000266239">
    <property type="component" value="Unassembled WGS sequence"/>
</dbReference>
<evidence type="ECO:0000313" key="3">
    <source>
        <dbReference type="Proteomes" id="UP000266196"/>
    </source>
</evidence>
<dbReference type="AlphaFoldDB" id="A0A397AKP6"/>
<reference evidence="3 4" key="1">
    <citation type="submission" date="2018-08" db="EMBL/GenBank/DDBJ databases">
        <title>Aphanomyces genome sequencing and annotation.</title>
        <authorList>
            <person name="Minardi D."/>
            <person name="Oidtmann B."/>
            <person name="Van Der Giezen M."/>
            <person name="Studholme D.J."/>
        </authorList>
    </citation>
    <scope>NUCLEOTIDE SEQUENCE [LARGE SCALE GENOMIC DNA]</scope>
    <source>
        <strain evidence="2 3">197901</strain>
        <strain evidence="1 4">Yx</strain>
    </source>
</reference>
<evidence type="ECO:0000313" key="4">
    <source>
        <dbReference type="Proteomes" id="UP000266239"/>
    </source>
</evidence>